<gene>
    <name evidence="1" type="ORF">QJS10_CPA08g00390</name>
</gene>
<dbReference type="Proteomes" id="UP001180020">
    <property type="component" value="Unassembled WGS sequence"/>
</dbReference>
<accession>A0AAV9EEC5</accession>
<dbReference type="EMBL" id="JAUJYO010000008">
    <property type="protein sequence ID" value="KAK1311223.1"/>
    <property type="molecule type" value="Genomic_DNA"/>
</dbReference>
<comment type="caution">
    <text evidence="1">The sequence shown here is derived from an EMBL/GenBank/DDBJ whole genome shotgun (WGS) entry which is preliminary data.</text>
</comment>
<protein>
    <submittedName>
        <fullName evidence="1">Uncharacterized protein</fullName>
    </submittedName>
</protein>
<proteinExistence type="predicted"/>
<organism evidence="1 2">
    <name type="scientific">Acorus calamus</name>
    <name type="common">Sweet flag</name>
    <dbReference type="NCBI Taxonomy" id="4465"/>
    <lineage>
        <taxon>Eukaryota</taxon>
        <taxon>Viridiplantae</taxon>
        <taxon>Streptophyta</taxon>
        <taxon>Embryophyta</taxon>
        <taxon>Tracheophyta</taxon>
        <taxon>Spermatophyta</taxon>
        <taxon>Magnoliopsida</taxon>
        <taxon>Liliopsida</taxon>
        <taxon>Acoraceae</taxon>
        <taxon>Acorus</taxon>
    </lineage>
</organism>
<evidence type="ECO:0000313" key="1">
    <source>
        <dbReference type="EMBL" id="KAK1311223.1"/>
    </source>
</evidence>
<dbReference type="AlphaFoldDB" id="A0AAV9EEC5"/>
<keyword evidence="2" id="KW-1185">Reference proteome</keyword>
<reference evidence="1" key="1">
    <citation type="journal article" date="2023" name="Nat. Commun.">
        <title>Diploid and tetraploid genomes of Acorus and the evolution of monocots.</title>
        <authorList>
            <person name="Ma L."/>
            <person name="Liu K.W."/>
            <person name="Li Z."/>
            <person name="Hsiao Y.Y."/>
            <person name="Qi Y."/>
            <person name="Fu T."/>
            <person name="Tang G.D."/>
            <person name="Zhang D."/>
            <person name="Sun W.H."/>
            <person name="Liu D.K."/>
            <person name="Li Y."/>
            <person name="Chen G.Z."/>
            <person name="Liu X.D."/>
            <person name="Liao X.Y."/>
            <person name="Jiang Y.T."/>
            <person name="Yu X."/>
            <person name="Hao Y."/>
            <person name="Huang J."/>
            <person name="Zhao X.W."/>
            <person name="Ke S."/>
            <person name="Chen Y.Y."/>
            <person name="Wu W.L."/>
            <person name="Hsu J.L."/>
            <person name="Lin Y.F."/>
            <person name="Huang M.D."/>
            <person name="Li C.Y."/>
            <person name="Huang L."/>
            <person name="Wang Z.W."/>
            <person name="Zhao X."/>
            <person name="Zhong W.Y."/>
            <person name="Peng D.H."/>
            <person name="Ahmad S."/>
            <person name="Lan S."/>
            <person name="Zhang J.S."/>
            <person name="Tsai W.C."/>
            <person name="Van de Peer Y."/>
            <person name="Liu Z.J."/>
        </authorList>
    </citation>
    <scope>NUCLEOTIDE SEQUENCE</scope>
    <source>
        <strain evidence="1">CP</strain>
    </source>
</reference>
<evidence type="ECO:0000313" key="2">
    <source>
        <dbReference type="Proteomes" id="UP001180020"/>
    </source>
</evidence>
<name>A0AAV9EEC5_ACOCL</name>
<reference evidence="1" key="2">
    <citation type="submission" date="2023-06" db="EMBL/GenBank/DDBJ databases">
        <authorList>
            <person name="Ma L."/>
            <person name="Liu K.-W."/>
            <person name="Li Z."/>
            <person name="Hsiao Y.-Y."/>
            <person name="Qi Y."/>
            <person name="Fu T."/>
            <person name="Tang G."/>
            <person name="Zhang D."/>
            <person name="Sun W.-H."/>
            <person name="Liu D.-K."/>
            <person name="Li Y."/>
            <person name="Chen G.-Z."/>
            <person name="Liu X.-D."/>
            <person name="Liao X.-Y."/>
            <person name="Jiang Y.-T."/>
            <person name="Yu X."/>
            <person name="Hao Y."/>
            <person name="Huang J."/>
            <person name="Zhao X.-W."/>
            <person name="Ke S."/>
            <person name="Chen Y.-Y."/>
            <person name="Wu W.-L."/>
            <person name="Hsu J.-L."/>
            <person name="Lin Y.-F."/>
            <person name="Huang M.-D."/>
            <person name="Li C.-Y."/>
            <person name="Huang L."/>
            <person name="Wang Z.-W."/>
            <person name="Zhao X."/>
            <person name="Zhong W.-Y."/>
            <person name="Peng D.-H."/>
            <person name="Ahmad S."/>
            <person name="Lan S."/>
            <person name="Zhang J.-S."/>
            <person name="Tsai W.-C."/>
            <person name="Van De Peer Y."/>
            <person name="Liu Z.-J."/>
        </authorList>
    </citation>
    <scope>NUCLEOTIDE SEQUENCE</scope>
    <source>
        <strain evidence="1">CP</strain>
        <tissue evidence="1">Leaves</tissue>
    </source>
</reference>
<sequence>MTIKDALPTLKKGRVWLSVIPAGTWAIWRARNEVVFKGATFYFKNLWEITIQCIRDWGMGMCGVSSIHIGENAFLIVE</sequence>